<evidence type="ECO:0000313" key="2">
    <source>
        <dbReference type="EMBL" id="KAG0544661.1"/>
    </source>
</evidence>
<proteinExistence type="predicted"/>
<name>A0A921UWW6_SORBI</name>
<reference evidence="2" key="1">
    <citation type="journal article" date="2019" name="BMC Genomics">
        <title>A new reference genome for Sorghum bicolor reveals high levels of sequence similarity between sweet and grain genotypes: implications for the genetics of sugar metabolism.</title>
        <authorList>
            <person name="Cooper E.A."/>
            <person name="Brenton Z.W."/>
            <person name="Flinn B.S."/>
            <person name="Jenkins J."/>
            <person name="Shu S."/>
            <person name="Flowers D."/>
            <person name="Luo F."/>
            <person name="Wang Y."/>
            <person name="Xia P."/>
            <person name="Barry K."/>
            <person name="Daum C."/>
            <person name="Lipzen A."/>
            <person name="Yoshinaga Y."/>
            <person name="Schmutz J."/>
            <person name="Saski C."/>
            <person name="Vermerris W."/>
            <person name="Kresovich S."/>
        </authorList>
    </citation>
    <scope>NUCLEOTIDE SEQUENCE</scope>
</reference>
<feature type="compositionally biased region" description="Basic and acidic residues" evidence="1">
    <location>
        <begin position="75"/>
        <end position="99"/>
    </location>
</feature>
<protein>
    <submittedName>
        <fullName evidence="2">Uncharacterized protein</fullName>
    </submittedName>
</protein>
<sequence length="187" mass="20253">MGAPCRTEVTARTRLGSAQGATLSTLRTRQSATPPTRAVRRVVRTRVSAPAVAGATGTNAPTRATSEGKSTGAPPERRRDTGRLWAPSDRKNRGEERRRATWVRPVCRGPKRRERGVDQVRQPAVSRSRPRPAPPPRTLAAGPSPARSQGPRAPAQQQTSSRARPFWAEPPSRRGLPPPPWPPPGLV</sequence>
<feature type="compositionally biased region" description="Polar residues" evidence="1">
    <location>
        <begin position="56"/>
        <end position="69"/>
    </location>
</feature>
<comment type="caution">
    <text evidence="2">The sequence shown here is derived from an EMBL/GenBank/DDBJ whole genome shotgun (WGS) entry which is preliminary data.</text>
</comment>
<dbReference type="EMBL" id="CM027681">
    <property type="protein sequence ID" value="KAG0544661.1"/>
    <property type="molecule type" value="Genomic_DNA"/>
</dbReference>
<gene>
    <name evidence="2" type="ORF">BDA96_02G295300</name>
</gene>
<evidence type="ECO:0000313" key="3">
    <source>
        <dbReference type="Proteomes" id="UP000807115"/>
    </source>
</evidence>
<evidence type="ECO:0000256" key="1">
    <source>
        <dbReference type="SAM" id="MobiDB-lite"/>
    </source>
</evidence>
<feature type="compositionally biased region" description="Polar residues" evidence="1">
    <location>
        <begin position="19"/>
        <end position="31"/>
    </location>
</feature>
<reference evidence="2" key="2">
    <citation type="submission" date="2020-10" db="EMBL/GenBank/DDBJ databases">
        <authorList>
            <person name="Cooper E.A."/>
            <person name="Brenton Z.W."/>
            <person name="Flinn B.S."/>
            <person name="Jenkins J."/>
            <person name="Shu S."/>
            <person name="Flowers D."/>
            <person name="Luo F."/>
            <person name="Wang Y."/>
            <person name="Xia P."/>
            <person name="Barry K."/>
            <person name="Daum C."/>
            <person name="Lipzen A."/>
            <person name="Yoshinaga Y."/>
            <person name="Schmutz J."/>
            <person name="Saski C."/>
            <person name="Vermerris W."/>
            <person name="Kresovich S."/>
        </authorList>
    </citation>
    <scope>NUCLEOTIDE SEQUENCE</scope>
</reference>
<feature type="region of interest" description="Disordered" evidence="1">
    <location>
        <begin position="1"/>
        <end position="187"/>
    </location>
</feature>
<accession>A0A921UWW6</accession>
<feature type="compositionally biased region" description="Pro residues" evidence="1">
    <location>
        <begin position="176"/>
        <end position="187"/>
    </location>
</feature>
<dbReference type="AlphaFoldDB" id="A0A921UWW6"/>
<dbReference type="Proteomes" id="UP000807115">
    <property type="component" value="Chromosome 2"/>
</dbReference>
<organism evidence="2 3">
    <name type="scientific">Sorghum bicolor</name>
    <name type="common">Sorghum</name>
    <name type="synonym">Sorghum vulgare</name>
    <dbReference type="NCBI Taxonomy" id="4558"/>
    <lineage>
        <taxon>Eukaryota</taxon>
        <taxon>Viridiplantae</taxon>
        <taxon>Streptophyta</taxon>
        <taxon>Embryophyta</taxon>
        <taxon>Tracheophyta</taxon>
        <taxon>Spermatophyta</taxon>
        <taxon>Magnoliopsida</taxon>
        <taxon>Liliopsida</taxon>
        <taxon>Poales</taxon>
        <taxon>Poaceae</taxon>
        <taxon>PACMAD clade</taxon>
        <taxon>Panicoideae</taxon>
        <taxon>Andropogonodae</taxon>
        <taxon>Andropogoneae</taxon>
        <taxon>Sorghinae</taxon>
        <taxon>Sorghum</taxon>
    </lineage>
</organism>